<dbReference type="Gene3D" id="3.30.420.10">
    <property type="entry name" value="Ribonuclease H-like superfamily/Ribonuclease H"/>
    <property type="match status" value="1"/>
</dbReference>
<gene>
    <name evidence="9" type="ORF">KY290_007886</name>
</gene>
<accession>A0ABQ7W904</accession>
<evidence type="ECO:0000256" key="2">
    <source>
        <dbReference type="ARBA" id="ARBA00022695"/>
    </source>
</evidence>
<keyword evidence="7" id="KW-0732">Signal</keyword>
<evidence type="ECO:0000259" key="8">
    <source>
        <dbReference type="PROSITE" id="PS50994"/>
    </source>
</evidence>
<evidence type="ECO:0000256" key="7">
    <source>
        <dbReference type="SAM" id="SignalP"/>
    </source>
</evidence>
<organism evidence="9 10">
    <name type="scientific">Solanum tuberosum</name>
    <name type="common">Potato</name>
    <dbReference type="NCBI Taxonomy" id="4113"/>
    <lineage>
        <taxon>Eukaryota</taxon>
        <taxon>Viridiplantae</taxon>
        <taxon>Streptophyta</taxon>
        <taxon>Embryophyta</taxon>
        <taxon>Tracheophyta</taxon>
        <taxon>Spermatophyta</taxon>
        <taxon>Magnoliopsida</taxon>
        <taxon>eudicotyledons</taxon>
        <taxon>Gunneridae</taxon>
        <taxon>Pentapetalae</taxon>
        <taxon>asterids</taxon>
        <taxon>lamiids</taxon>
        <taxon>Solanales</taxon>
        <taxon>Solanaceae</taxon>
        <taxon>Solanoideae</taxon>
        <taxon>Solaneae</taxon>
        <taxon>Solanum</taxon>
    </lineage>
</organism>
<feature type="domain" description="Integrase catalytic" evidence="8">
    <location>
        <begin position="418"/>
        <end position="528"/>
    </location>
</feature>
<dbReference type="InterPro" id="IPR001584">
    <property type="entry name" value="Integrase_cat-core"/>
</dbReference>
<dbReference type="InterPro" id="IPR036397">
    <property type="entry name" value="RNaseH_sf"/>
</dbReference>
<dbReference type="InterPro" id="IPR041373">
    <property type="entry name" value="RT_RNaseH"/>
</dbReference>
<dbReference type="Gene3D" id="2.40.70.10">
    <property type="entry name" value="Acid Proteases"/>
    <property type="match status" value="1"/>
</dbReference>
<name>A0ABQ7W904_SOLTU</name>
<keyword evidence="1" id="KW-0808">Transferase</keyword>
<evidence type="ECO:0000313" key="9">
    <source>
        <dbReference type="EMBL" id="KAH0776475.1"/>
    </source>
</evidence>
<keyword evidence="5" id="KW-0378">Hydrolase</keyword>
<keyword evidence="6" id="KW-0695">RNA-directed DNA polymerase</keyword>
<reference evidence="9 10" key="1">
    <citation type="journal article" date="2021" name="bioRxiv">
        <title>Chromosome-scale and haplotype-resolved genome assembly of a tetraploid potato cultivar.</title>
        <authorList>
            <person name="Sun H."/>
            <person name="Jiao W.-B."/>
            <person name="Krause K."/>
            <person name="Campoy J.A."/>
            <person name="Goel M."/>
            <person name="Folz-Donahue K."/>
            <person name="Kukat C."/>
            <person name="Huettel B."/>
            <person name="Schneeberger K."/>
        </authorList>
    </citation>
    <scope>NUCLEOTIDE SEQUENCE [LARGE SCALE GENOMIC DNA]</scope>
    <source>
        <strain evidence="9">SolTubOtavaFocal</strain>
        <tissue evidence="9">Leaves</tissue>
    </source>
</reference>
<evidence type="ECO:0000256" key="4">
    <source>
        <dbReference type="ARBA" id="ARBA00022759"/>
    </source>
</evidence>
<keyword evidence="4" id="KW-0255">Endonuclease</keyword>
<dbReference type="PANTHER" id="PTHR48475">
    <property type="entry name" value="RIBONUCLEASE H"/>
    <property type="match status" value="1"/>
</dbReference>
<evidence type="ECO:0000256" key="3">
    <source>
        <dbReference type="ARBA" id="ARBA00022722"/>
    </source>
</evidence>
<feature type="signal peptide" evidence="7">
    <location>
        <begin position="1"/>
        <end position="18"/>
    </location>
</feature>
<dbReference type="Proteomes" id="UP000826656">
    <property type="component" value="Unassembled WGS sequence"/>
</dbReference>
<dbReference type="InterPro" id="IPR021109">
    <property type="entry name" value="Peptidase_aspartic_dom_sf"/>
</dbReference>
<dbReference type="EMBL" id="JAIVGD010000003">
    <property type="protein sequence ID" value="KAH0776475.1"/>
    <property type="molecule type" value="Genomic_DNA"/>
</dbReference>
<evidence type="ECO:0000313" key="10">
    <source>
        <dbReference type="Proteomes" id="UP000826656"/>
    </source>
</evidence>
<dbReference type="SUPFAM" id="SSF56672">
    <property type="entry name" value="DNA/RNA polymerases"/>
    <property type="match status" value="1"/>
</dbReference>
<comment type="caution">
    <text evidence="9">The sequence shown here is derived from an EMBL/GenBank/DDBJ whole genome shotgun (WGS) entry which is preliminary data.</text>
</comment>
<dbReference type="InterPro" id="IPR012337">
    <property type="entry name" value="RNaseH-like_sf"/>
</dbReference>
<proteinExistence type="predicted"/>
<dbReference type="InterPro" id="IPR043502">
    <property type="entry name" value="DNA/RNA_pol_sf"/>
</dbReference>
<protein>
    <recommendedName>
        <fullName evidence="8">Integrase catalytic domain-containing protein</fullName>
    </recommendedName>
</protein>
<dbReference type="SUPFAM" id="SSF53098">
    <property type="entry name" value="Ribonuclease H-like"/>
    <property type="match status" value="1"/>
</dbReference>
<keyword evidence="2" id="KW-0548">Nucleotidyltransferase</keyword>
<dbReference type="PROSITE" id="PS50994">
    <property type="entry name" value="INTEGRASE"/>
    <property type="match status" value="1"/>
</dbReference>
<keyword evidence="3" id="KW-0540">Nuclease</keyword>
<feature type="chain" id="PRO_5046030657" description="Integrase catalytic domain-containing protein" evidence="7">
    <location>
        <begin position="19"/>
        <end position="596"/>
    </location>
</feature>
<keyword evidence="10" id="KW-1185">Reference proteome</keyword>
<dbReference type="PANTHER" id="PTHR48475:SF1">
    <property type="entry name" value="RNASE H TYPE-1 DOMAIN-CONTAINING PROTEIN"/>
    <property type="match status" value="1"/>
</dbReference>
<evidence type="ECO:0000256" key="5">
    <source>
        <dbReference type="ARBA" id="ARBA00022801"/>
    </source>
</evidence>
<evidence type="ECO:0000256" key="6">
    <source>
        <dbReference type="ARBA" id="ARBA00022918"/>
    </source>
</evidence>
<dbReference type="CDD" id="cd00303">
    <property type="entry name" value="retropepsin_like"/>
    <property type="match status" value="1"/>
</dbReference>
<sequence>MLCLAFQLLYSSIQGTDASCPASYYNADTGFIWEQHINRILIDGGSVANIKTKVVLKKLGISIDQLCKSNIARQGFNQGGQRSIGKILVGLCIGDVKSNTLIYVINAKTSYNLLLGRPWVHENRVVPSTLQQCMKYMKDGEVVKIDADINPFTKTESYFADAKFYLNSGRSNMEKHVEADSIDLEDSKVQWAAIKMSNKRTEEECTQQVHPPRKELSHTTFQGLKKKMTGPVAQVPSFTLEPSKGNTQVAQIKGNFDQTVFILFEKSGYSFSNPVKLVEEGADIDDTCDDAQEAPSHIEDGVQSTIDDLKELNLGTLENEAKKAQELHSLSRTLIGAELNYTPIEKMFLALLYAIRKLRHYFEAYTIKLISRADPIKFVMTRPVLSGRLARYSILFNQYEIIYTPQKAMKGQALANFLADHPLPGKWETSGEFPNGDAYFTEELPAWTMFFDGSARQDGAGVEDMLVSPERLILPFLFVLVTDNGTPFNNKLMSSLCEKLSFKQHKSSMYNAPANGLAEAFNKTLVQEGLTTESNVQLRLVELEALDEKRLVAQQRLSVIKLKLQSIQQECATLIISGGRLCLSSPETHNPAQTHG</sequence>
<dbReference type="Pfam" id="PF17917">
    <property type="entry name" value="RT_RNaseH"/>
    <property type="match status" value="1"/>
</dbReference>
<evidence type="ECO:0000256" key="1">
    <source>
        <dbReference type="ARBA" id="ARBA00022679"/>
    </source>
</evidence>